<evidence type="ECO:0000256" key="1">
    <source>
        <dbReference type="ARBA" id="ARBA00022670"/>
    </source>
</evidence>
<evidence type="ECO:0000259" key="7">
    <source>
        <dbReference type="Pfam" id="PF01321"/>
    </source>
</evidence>
<keyword evidence="4" id="KW-0482">Metalloprotease</keyword>
<dbReference type="GO" id="GO:0004177">
    <property type="term" value="F:aminopeptidase activity"/>
    <property type="evidence" value="ECO:0007669"/>
    <property type="project" value="UniProtKB-KW"/>
</dbReference>
<keyword evidence="1" id="KW-0645">Protease</keyword>
<dbReference type="EMBL" id="FOQD01000009">
    <property type="protein sequence ID" value="SFI47553.1"/>
    <property type="molecule type" value="Genomic_DNA"/>
</dbReference>
<dbReference type="GO" id="GO:0046872">
    <property type="term" value="F:metal ion binding"/>
    <property type="evidence" value="ECO:0007669"/>
    <property type="project" value="UniProtKB-KW"/>
</dbReference>
<sequence length="369" mass="40871">MSFSPESFQRRREQVRKVLRSRKLDALLVTGERNVAWLSGFTGDSTWLLVTQDKEVLLSDFRFVTQIEEECPGVTGVIRSSSQRLTDILAETCGQLHVERCGFEGHLVTVETAELFRNLPDPTTWVSTTQEIEQLRAIKDRDEIAEIREAVRFAERGFRCFQAALRPDKTERQLSAELEHAMRGFGAAGFCFPAIVAVGDRAALPHYRAGNNLLSASPILLLDWGARAFSGYCSDLTRTMVTAKPDKTFEKVYRTVLEAQLAAIQKIGPGVRCGDVDAVARQFIAAAGYGKYFDHGLGHGIGLDVHEVPRLSRNSDVILKPGMVVTVEPGIYLPGWGGVRIEDDVLVTRQGCEVLSSLPKDWDSVLTAC</sequence>
<dbReference type="Pfam" id="PF00557">
    <property type="entry name" value="Peptidase_M24"/>
    <property type="match status" value="1"/>
</dbReference>
<evidence type="ECO:0000256" key="3">
    <source>
        <dbReference type="ARBA" id="ARBA00022801"/>
    </source>
</evidence>
<dbReference type="STRING" id="1576369.SAMN05421753_109131"/>
<dbReference type="SUPFAM" id="SSF53092">
    <property type="entry name" value="Creatinase/prolidase N-terminal domain"/>
    <property type="match status" value="1"/>
</dbReference>
<evidence type="ECO:0000313" key="8">
    <source>
        <dbReference type="EMBL" id="SFI47553.1"/>
    </source>
</evidence>
<dbReference type="PANTHER" id="PTHR46112:SF3">
    <property type="entry name" value="AMINOPEPTIDASE YPDF"/>
    <property type="match status" value="1"/>
</dbReference>
<protein>
    <submittedName>
        <fullName evidence="8">Xaa-Pro aminopeptidase</fullName>
    </submittedName>
</protein>
<evidence type="ECO:0000256" key="5">
    <source>
        <dbReference type="RuleBase" id="RU000590"/>
    </source>
</evidence>
<reference evidence="9" key="1">
    <citation type="submission" date="2016-10" db="EMBL/GenBank/DDBJ databases">
        <authorList>
            <person name="Varghese N."/>
            <person name="Submissions S."/>
        </authorList>
    </citation>
    <scope>NUCLEOTIDE SEQUENCE [LARGE SCALE GENOMIC DNA]</scope>
    <source>
        <strain evidence="9">DSM 26348</strain>
    </source>
</reference>
<organism evidence="8 9">
    <name type="scientific">Planctomicrobium piriforme</name>
    <dbReference type="NCBI Taxonomy" id="1576369"/>
    <lineage>
        <taxon>Bacteria</taxon>
        <taxon>Pseudomonadati</taxon>
        <taxon>Planctomycetota</taxon>
        <taxon>Planctomycetia</taxon>
        <taxon>Planctomycetales</taxon>
        <taxon>Planctomycetaceae</taxon>
        <taxon>Planctomicrobium</taxon>
    </lineage>
</organism>
<dbReference type="GO" id="GO:0006508">
    <property type="term" value="P:proteolysis"/>
    <property type="evidence" value="ECO:0007669"/>
    <property type="project" value="UniProtKB-KW"/>
</dbReference>
<dbReference type="CDD" id="cd01092">
    <property type="entry name" value="APP-like"/>
    <property type="match status" value="1"/>
</dbReference>
<dbReference type="SUPFAM" id="SSF55920">
    <property type="entry name" value="Creatinase/aminopeptidase"/>
    <property type="match status" value="1"/>
</dbReference>
<dbReference type="Gene3D" id="3.90.230.10">
    <property type="entry name" value="Creatinase/methionine aminopeptidase superfamily"/>
    <property type="match status" value="1"/>
</dbReference>
<keyword evidence="2 5" id="KW-0479">Metal-binding</keyword>
<keyword evidence="9" id="KW-1185">Reference proteome</keyword>
<dbReference type="AlphaFoldDB" id="A0A1I3IIE6"/>
<evidence type="ECO:0000259" key="6">
    <source>
        <dbReference type="Pfam" id="PF00557"/>
    </source>
</evidence>
<accession>A0A1I3IIE6</accession>
<feature type="domain" description="Creatinase N-terminal" evidence="7">
    <location>
        <begin position="11"/>
        <end position="138"/>
    </location>
</feature>
<comment type="similarity">
    <text evidence="5">Belongs to the peptidase M24B family.</text>
</comment>
<dbReference type="InterPro" id="IPR000587">
    <property type="entry name" value="Creatinase_N"/>
</dbReference>
<feature type="domain" description="Peptidase M24" evidence="6">
    <location>
        <begin position="146"/>
        <end position="348"/>
    </location>
</feature>
<dbReference type="GO" id="GO:0008237">
    <property type="term" value="F:metallopeptidase activity"/>
    <property type="evidence" value="ECO:0007669"/>
    <property type="project" value="UniProtKB-KW"/>
</dbReference>
<name>A0A1I3IIE6_9PLAN</name>
<dbReference type="Gene3D" id="3.40.350.10">
    <property type="entry name" value="Creatinase/prolidase N-terminal domain"/>
    <property type="match status" value="1"/>
</dbReference>
<evidence type="ECO:0000256" key="4">
    <source>
        <dbReference type="ARBA" id="ARBA00023049"/>
    </source>
</evidence>
<dbReference type="InterPro" id="IPR036005">
    <property type="entry name" value="Creatinase/aminopeptidase-like"/>
</dbReference>
<proteinExistence type="inferred from homology"/>
<dbReference type="Proteomes" id="UP000199518">
    <property type="component" value="Unassembled WGS sequence"/>
</dbReference>
<dbReference type="RefSeq" id="WP_092050845.1">
    <property type="nucleotide sequence ID" value="NZ_FOQD01000009.1"/>
</dbReference>
<dbReference type="InterPro" id="IPR000994">
    <property type="entry name" value="Pept_M24"/>
</dbReference>
<evidence type="ECO:0000313" key="9">
    <source>
        <dbReference type="Proteomes" id="UP000199518"/>
    </source>
</evidence>
<dbReference type="InterPro" id="IPR029149">
    <property type="entry name" value="Creatin/AminoP/Spt16_N"/>
</dbReference>
<dbReference type="InterPro" id="IPR001131">
    <property type="entry name" value="Peptidase_M24B_aminopep-P_CS"/>
</dbReference>
<gene>
    <name evidence="8" type="ORF">SAMN05421753_109131</name>
</gene>
<dbReference type="PROSITE" id="PS00491">
    <property type="entry name" value="PROLINE_PEPTIDASE"/>
    <property type="match status" value="1"/>
</dbReference>
<dbReference type="InterPro" id="IPR050659">
    <property type="entry name" value="Peptidase_M24B"/>
</dbReference>
<keyword evidence="3" id="KW-0378">Hydrolase</keyword>
<evidence type="ECO:0000256" key="2">
    <source>
        <dbReference type="ARBA" id="ARBA00022723"/>
    </source>
</evidence>
<keyword evidence="8" id="KW-0031">Aminopeptidase</keyword>
<dbReference type="Pfam" id="PF01321">
    <property type="entry name" value="Creatinase_N"/>
    <property type="match status" value="1"/>
</dbReference>
<dbReference type="OrthoDB" id="9806388at2"/>
<dbReference type="PANTHER" id="PTHR46112">
    <property type="entry name" value="AMINOPEPTIDASE"/>
    <property type="match status" value="1"/>
</dbReference>